<sequence length="371" mass="41493">MTRTTPPRPVDVEAVFPALSAHRRTATRLHPRRGVAKADESSLAGPLWWPADEPWPVCTAVHRKGTGHRLNDVRLERHVLAEARGRELSDEERRILGAVTPGRHAPDLRDEDPLPLLAVAQLYTRDIPDLVGPEGHDLLQVFWCPFEVHGPDRTIEVVLRWRRSREVGDVLTHQPEPPVAGRQECVPTPCVLHPEQVVEHEYLGLLSEELQEAIADWEEGLLDEEEDEEDASDSSEPQSYDTYEEYEAAMARARTEEEYEVDYMGDLSIAPGWKVGGFASWHLTDPARVDCEVCGTPMPPLLTVDKGECDGGSRSWLPLEDRDSTDAPDAIDPDAIDPIVIDPVGVYLGRGSMRVHTCPADPEHPHRLSFQ</sequence>
<protein>
    <recommendedName>
        <fullName evidence="3">LigA protein</fullName>
    </recommendedName>
</protein>
<dbReference type="EMBL" id="JBEZAM010000062">
    <property type="protein sequence ID" value="MEU7297296.1"/>
    <property type="molecule type" value="Genomic_DNA"/>
</dbReference>
<organism evidence="1 2">
    <name type="scientific">Streptomyces exfoliatus</name>
    <name type="common">Streptomyces hydrogenans</name>
    <dbReference type="NCBI Taxonomy" id="1905"/>
    <lineage>
        <taxon>Bacteria</taxon>
        <taxon>Bacillati</taxon>
        <taxon>Actinomycetota</taxon>
        <taxon>Actinomycetes</taxon>
        <taxon>Kitasatosporales</taxon>
        <taxon>Streptomycetaceae</taxon>
        <taxon>Streptomyces</taxon>
    </lineage>
</organism>
<evidence type="ECO:0000313" key="2">
    <source>
        <dbReference type="Proteomes" id="UP001551210"/>
    </source>
</evidence>
<dbReference type="Gene3D" id="2.30.320.10">
    <property type="entry name" value="YwqG-like"/>
    <property type="match status" value="1"/>
</dbReference>
<evidence type="ECO:0008006" key="3">
    <source>
        <dbReference type="Google" id="ProtNLM"/>
    </source>
</evidence>
<name>A0ABV3D538_STREX</name>
<reference evidence="1 2" key="1">
    <citation type="submission" date="2024-06" db="EMBL/GenBank/DDBJ databases">
        <title>The Natural Products Discovery Center: Release of the First 8490 Sequenced Strains for Exploring Actinobacteria Biosynthetic Diversity.</title>
        <authorList>
            <person name="Kalkreuter E."/>
            <person name="Kautsar S.A."/>
            <person name="Yang D."/>
            <person name="Bader C.D."/>
            <person name="Teijaro C.N."/>
            <person name="Fluegel L."/>
            <person name="Davis C.M."/>
            <person name="Simpson J.R."/>
            <person name="Lauterbach L."/>
            <person name="Steele A.D."/>
            <person name="Gui C."/>
            <person name="Meng S."/>
            <person name="Li G."/>
            <person name="Viehrig K."/>
            <person name="Ye F."/>
            <person name="Su P."/>
            <person name="Kiefer A.F."/>
            <person name="Nichols A."/>
            <person name="Cepeda A.J."/>
            <person name="Yan W."/>
            <person name="Fan B."/>
            <person name="Jiang Y."/>
            <person name="Adhikari A."/>
            <person name="Zheng C.-J."/>
            <person name="Schuster L."/>
            <person name="Cowan T.M."/>
            <person name="Smanski M.J."/>
            <person name="Chevrette M.G."/>
            <person name="De Carvalho L.P.S."/>
            <person name="Shen B."/>
        </authorList>
    </citation>
    <scope>NUCLEOTIDE SEQUENCE [LARGE SCALE GENOMIC DNA]</scope>
    <source>
        <strain evidence="1 2">NPDC045705</strain>
    </source>
</reference>
<accession>A0ABV3D538</accession>
<evidence type="ECO:0000313" key="1">
    <source>
        <dbReference type="EMBL" id="MEU7297296.1"/>
    </source>
</evidence>
<dbReference type="Proteomes" id="UP001551210">
    <property type="component" value="Unassembled WGS sequence"/>
</dbReference>
<proteinExistence type="predicted"/>
<dbReference type="RefSeq" id="WP_359214605.1">
    <property type="nucleotide sequence ID" value="NZ_JBEZAM010000062.1"/>
</dbReference>
<keyword evidence="2" id="KW-1185">Reference proteome</keyword>
<gene>
    <name evidence="1" type="ORF">AB0A76_29560</name>
</gene>
<comment type="caution">
    <text evidence="1">The sequence shown here is derived from an EMBL/GenBank/DDBJ whole genome shotgun (WGS) entry which is preliminary data.</text>
</comment>